<dbReference type="RefSeq" id="WP_190969199.1">
    <property type="nucleotide sequence ID" value="NZ_JACJTB010000027.1"/>
</dbReference>
<keyword evidence="2" id="KW-1185">Reference proteome</keyword>
<dbReference type="EMBL" id="JACJTB010000027">
    <property type="protein sequence ID" value="MBD2596463.1"/>
    <property type="molecule type" value="Genomic_DNA"/>
</dbReference>
<reference evidence="1 2" key="1">
    <citation type="journal article" date="2020" name="ISME J.">
        <title>Comparative genomics reveals insights into cyanobacterial evolution and habitat adaptation.</title>
        <authorList>
            <person name="Chen M.Y."/>
            <person name="Teng W.K."/>
            <person name="Zhao L."/>
            <person name="Hu C.X."/>
            <person name="Zhou Y.K."/>
            <person name="Han B.P."/>
            <person name="Song L.R."/>
            <person name="Shu W.S."/>
        </authorList>
    </citation>
    <scope>NUCLEOTIDE SEQUENCE [LARGE SCALE GENOMIC DNA]</scope>
    <source>
        <strain evidence="1 2">FACHB-130</strain>
    </source>
</reference>
<evidence type="ECO:0000313" key="2">
    <source>
        <dbReference type="Proteomes" id="UP000603457"/>
    </source>
</evidence>
<proteinExistence type="predicted"/>
<comment type="caution">
    <text evidence="1">The sequence shown here is derived from an EMBL/GenBank/DDBJ whole genome shotgun (WGS) entry which is preliminary data.</text>
</comment>
<sequence length="120" mass="12532">MAKLDKFVATVGTAKYAFRAPAGLYDGTIATETGIAVAAEGDQDLPEYKVAELMKKGILRRVNAITRTSAGRPSRIGLLCISTKLATILDALKGDPYSITGGGSGTIVSIGFARRIVSRG</sequence>
<protein>
    <submittedName>
        <fullName evidence="1">Uncharacterized protein</fullName>
    </submittedName>
</protein>
<evidence type="ECO:0000313" key="1">
    <source>
        <dbReference type="EMBL" id="MBD2596463.1"/>
    </source>
</evidence>
<accession>A0ABR8FZ22</accession>
<organism evidence="1 2">
    <name type="scientific">Nostoc spongiaeforme FACHB-130</name>
    <dbReference type="NCBI Taxonomy" id="1357510"/>
    <lineage>
        <taxon>Bacteria</taxon>
        <taxon>Bacillati</taxon>
        <taxon>Cyanobacteriota</taxon>
        <taxon>Cyanophyceae</taxon>
        <taxon>Nostocales</taxon>
        <taxon>Nostocaceae</taxon>
        <taxon>Nostoc</taxon>
    </lineage>
</organism>
<gene>
    <name evidence="1" type="ORF">H6G74_19310</name>
</gene>
<name>A0ABR8FZ22_9NOSO</name>
<dbReference type="Proteomes" id="UP000603457">
    <property type="component" value="Unassembled WGS sequence"/>
</dbReference>